<feature type="transmembrane region" description="Helical" evidence="11">
    <location>
        <begin position="951"/>
        <end position="972"/>
    </location>
</feature>
<dbReference type="InterPro" id="IPR036640">
    <property type="entry name" value="ABC1_TM_sf"/>
</dbReference>
<dbReference type="InterPro" id="IPR011527">
    <property type="entry name" value="ABC1_TM_dom"/>
</dbReference>
<gene>
    <name evidence="14" type="ORF">CYCCA115_LOCUS11293</name>
</gene>
<feature type="transmembrane region" description="Helical" evidence="11">
    <location>
        <begin position="848"/>
        <end position="871"/>
    </location>
</feature>
<keyword evidence="9 11" id="KW-0472">Membrane</keyword>
<dbReference type="InterPro" id="IPR050173">
    <property type="entry name" value="ABC_transporter_C-like"/>
</dbReference>
<feature type="transmembrane region" description="Helical" evidence="11">
    <location>
        <begin position="244"/>
        <end position="263"/>
    </location>
</feature>
<dbReference type="EMBL" id="CAKOGP040001736">
    <property type="protein sequence ID" value="CAJ1947757.1"/>
    <property type="molecule type" value="Genomic_DNA"/>
</dbReference>
<dbReference type="PROSITE" id="PS50893">
    <property type="entry name" value="ABC_TRANSPORTER_2"/>
    <property type="match status" value="2"/>
</dbReference>
<evidence type="ECO:0000256" key="5">
    <source>
        <dbReference type="ARBA" id="ARBA00022737"/>
    </source>
</evidence>
<comment type="subcellular location">
    <subcellularLocation>
        <location evidence="1">Membrane</location>
        <topology evidence="1">Multi-pass membrane protein</topology>
    </subcellularLocation>
</comment>
<evidence type="ECO:0000259" key="13">
    <source>
        <dbReference type="PROSITE" id="PS50929"/>
    </source>
</evidence>
<protein>
    <recommendedName>
        <fullName evidence="16">ATP-dependent transporter ycf16</fullName>
    </recommendedName>
</protein>
<evidence type="ECO:0008006" key="16">
    <source>
        <dbReference type="Google" id="ProtNLM"/>
    </source>
</evidence>
<evidence type="ECO:0000313" key="15">
    <source>
        <dbReference type="Proteomes" id="UP001295423"/>
    </source>
</evidence>
<dbReference type="FunFam" id="1.20.1560.10:FF:000013">
    <property type="entry name" value="ABC transporter C family member 2"/>
    <property type="match status" value="1"/>
</dbReference>
<organism evidence="14 15">
    <name type="scientific">Cylindrotheca closterium</name>
    <dbReference type="NCBI Taxonomy" id="2856"/>
    <lineage>
        <taxon>Eukaryota</taxon>
        <taxon>Sar</taxon>
        <taxon>Stramenopiles</taxon>
        <taxon>Ochrophyta</taxon>
        <taxon>Bacillariophyta</taxon>
        <taxon>Bacillariophyceae</taxon>
        <taxon>Bacillariophycidae</taxon>
        <taxon>Bacillariales</taxon>
        <taxon>Bacillariaceae</taxon>
        <taxon>Cylindrotheca</taxon>
    </lineage>
</organism>
<dbReference type="GO" id="GO:0016887">
    <property type="term" value="F:ATP hydrolysis activity"/>
    <property type="evidence" value="ECO:0007669"/>
    <property type="project" value="InterPro"/>
</dbReference>
<dbReference type="Gene3D" id="1.20.1560.10">
    <property type="entry name" value="ABC transporter type 1, transmembrane domain"/>
    <property type="match status" value="2"/>
</dbReference>
<evidence type="ECO:0000313" key="14">
    <source>
        <dbReference type="EMBL" id="CAJ1947757.1"/>
    </source>
</evidence>
<dbReference type="GO" id="GO:0016020">
    <property type="term" value="C:membrane"/>
    <property type="evidence" value="ECO:0007669"/>
    <property type="project" value="UniProtKB-SubCell"/>
</dbReference>
<reference evidence="14" key="1">
    <citation type="submission" date="2023-08" db="EMBL/GenBank/DDBJ databases">
        <authorList>
            <person name="Audoor S."/>
            <person name="Bilcke G."/>
        </authorList>
    </citation>
    <scope>NUCLEOTIDE SEQUENCE</scope>
</reference>
<dbReference type="SMART" id="SM00382">
    <property type="entry name" value="AAA"/>
    <property type="match status" value="2"/>
</dbReference>
<feature type="transmembrane region" description="Helical" evidence="11">
    <location>
        <begin position="331"/>
        <end position="351"/>
    </location>
</feature>
<proteinExistence type="inferred from homology"/>
<dbReference type="GO" id="GO:0140359">
    <property type="term" value="F:ABC-type transporter activity"/>
    <property type="evidence" value="ECO:0007669"/>
    <property type="project" value="InterPro"/>
</dbReference>
<feature type="transmembrane region" description="Helical" evidence="11">
    <location>
        <begin position="112"/>
        <end position="131"/>
    </location>
</feature>
<keyword evidence="8 11" id="KW-1133">Transmembrane helix</keyword>
<dbReference type="PANTHER" id="PTHR24223">
    <property type="entry name" value="ATP-BINDING CASSETTE SUB-FAMILY C"/>
    <property type="match status" value="1"/>
</dbReference>
<feature type="transmembrane region" description="Helical" evidence="11">
    <location>
        <begin position="213"/>
        <end position="238"/>
    </location>
</feature>
<feature type="domain" description="ABC transmembrane type-1" evidence="13">
    <location>
        <begin position="112"/>
        <end position="372"/>
    </location>
</feature>
<dbReference type="GO" id="GO:0005524">
    <property type="term" value="F:ATP binding"/>
    <property type="evidence" value="ECO:0007669"/>
    <property type="project" value="UniProtKB-KW"/>
</dbReference>
<dbReference type="CDD" id="cd03244">
    <property type="entry name" value="ABCC_MRP_domain2"/>
    <property type="match status" value="1"/>
</dbReference>
<dbReference type="InterPro" id="IPR003593">
    <property type="entry name" value="AAA+_ATPase"/>
</dbReference>
<feature type="transmembrane region" description="Helical" evidence="11">
    <location>
        <begin position="767"/>
        <end position="794"/>
    </location>
</feature>
<comment type="similarity">
    <text evidence="2">Belongs to the ABC transporter superfamily. ABCC family. Conjugate transporter (TC 3.A.1.208) subfamily.</text>
</comment>
<sequence length="1308" mass="144323">MEASSGIEAKASASTSASAQHDPSYPPSLLGNASPLAKLIFSWPFSLLKIGLERPLTELDLPEILDVDTSKHQRNYFEDLWEREKERSPEKPNLHRALTIDYFKSTWKVQPLLFLGNTATIIQAVALGNLIDSFETGNDEGYFWAGMLVVCGLVVLFEHHHVFFMTWRKGMQMRISCVGSIYTKSLKLSSTHQETNANTGRIMNLASNDVDRFLLAALFINYIFWSPVQSIAILLVGLWILGPAFAAGFALLFLVFVPFQFYLSNKFAFFRSKIAAITDRRVTFVSQAVHGARIMKMSGFEWRFLDRIQSIRKEEVDQIQNANRLKAANEALFFVTNVVISLIIFLVHVLWVGGTLYPRDIFTVLTLVNILQLQMIKHVSLGIMGVSEAYVSIGRIQNFLESPEQHFTESTDDSLADNVAISMDEVCCQWNHVRDVTTKKVTDGDDDETSTASLASALTDISIDFEKGHLTCIIGTVGSGKSALLQAIVGELPVFTGKVQRSYGKLAYAAQDPWIMDGTVKENITMGSPLRQEWYDEVIDACGLRLDFSQFANGDETIVGDRGVQCSGGQRARIGLARALYRDADVLVADDPLSAVDAKVGRQLFNEALLELGVKRGKCVILTTHQHQYVHEQRCVLVTNGKIGKIGSYAECVAAANGKLTAHSADDAVDTLSADPKTASSTVEAKDELFEIAPSTNGKVNDNKEDSNTGEVKLDTFLNYFRAMGGLGIGFGLFLLFTVTQAAVLVAVAMMGRWAERQPEDQKSWDILAIVIAMGVAVILLASVRAAVSFYYTIKASRTLHDGMTKAVLRAPISFFDTNPLGRVLNRFSADVGSNDDMLPQTLFDFTVIFYIVIGTLVTTVTVLPFALLAMPPLLYYFLSVRNVFVTSTRELKRLEGLARSPMFAMLSESLSGVATIRANDSPAFFVKKFENAHDAHTRSFFSFIAASRWVGFRMDCIMFVLMGVVSFLAVLFQRQDWFKIDPAILGLSISMLLQLAGMFQWCIRQSAEVVNLMVSVERVLAFKNLQSEAPLALDSDKDLDTAWPQDGKIEVKDVGIRYRNGLPLALNGASFSIPAGARIGIVGRTGSGKSTVVQTLFRLLETENGKITIDGTDISKIGLHRLRTKISVIPQMPTLFSGCTIRENLDLFGMHDEKAIVKALKDAHLSEVIEELPEGHNTLVAEGGSNFSVGQRQLLCLARAILSKNKILVLDEATASVDRRTDQLLHESLHESFEDSTIIAVAHRLDTIIDHDYILVLGLGKVLEFGPPAELIRSGGTFCQMVDETGEIMSVNLKQRAFAKESEVAHG</sequence>
<dbReference type="InterPro" id="IPR044746">
    <property type="entry name" value="ABCC_6TM_D1"/>
</dbReference>
<evidence type="ECO:0000256" key="11">
    <source>
        <dbReference type="SAM" id="Phobius"/>
    </source>
</evidence>
<evidence type="ECO:0000256" key="3">
    <source>
        <dbReference type="ARBA" id="ARBA00022448"/>
    </source>
</evidence>
<dbReference type="Gene3D" id="3.40.50.300">
    <property type="entry name" value="P-loop containing nucleotide triphosphate hydrolases"/>
    <property type="match status" value="2"/>
</dbReference>
<keyword evidence="7" id="KW-0067">ATP-binding</keyword>
<dbReference type="InterPro" id="IPR003439">
    <property type="entry name" value="ABC_transporter-like_ATP-bd"/>
</dbReference>
<evidence type="ECO:0000256" key="1">
    <source>
        <dbReference type="ARBA" id="ARBA00004141"/>
    </source>
</evidence>
<feature type="domain" description="ABC transporter" evidence="12">
    <location>
        <begin position="1050"/>
        <end position="1285"/>
    </location>
</feature>
<dbReference type="PANTHER" id="PTHR24223:SF456">
    <property type="entry name" value="MULTIDRUG RESISTANCE-ASSOCIATED PROTEIN LETHAL(2)03659"/>
    <property type="match status" value="1"/>
</dbReference>
<dbReference type="InterPro" id="IPR017871">
    <property type="entry name" value="ABC_transporter-like_CS"/>
</dbReference>
<feature type="domain" description="ABC transporter" evidence="12">
    <location>
        <begin position="433"/>
        <end position="665"/>
    </location>
</feature>
<feature type="compositionally biased region" description="Low complexity" evidence="10">
    <location>
        <begin position="9"/>
        <end position="19"/>
    </location>
</feature>
<evidence type="ECO:0000256" key="4">
    <source>
        <dbReference type="ARBA" id="ARBA00022692"/>
    </source>
</evidence>
<evidence type="ECO:0000256" key="7">
    <source>
        <dbReference type="ARBA" id="ARBA00022840"/>
    </source>
</evidence>
<name>A0AAD2FNU3_9STRA</name>
<keyword evidence="5" id="KW-0677">Repeat</keyword>
<keyword evidence="3" id="KW-0813">Transport</keyword>
<feature type="transmembrane region" description="Helical" evidence="11">
    <location>
        <begin position="984"/>
        <end position="1002"/>
    </location>
</feature>
<keyword evidence="4 11" id="KW-0812">Transmembrane</keyword>
<dbReference type="PROSITE" id="PS00211">
    <property type="entry name" value="ABC_TRANSPORTER_1"/>
    <property type="match status" value="2"/>
</dbReference>
<feature type="transmembrane region" description="Helical" evidence="11">
    <location>
        <begin position="727"/>
        <end position="755"/>
    </location>
</feature>
<dbReference type="InterPro" id="IPR027417">
    <property type="entry name" value="P-loop_NTPase"/>
</dbReference>
<dbReference type="InterPro" id="IPR044726">
    <property type="entry name" value="ABCC_6TM_D2"/>
</dbReference>
<dbReference type="FunFam" id="3.40.50.300:FF:000163">
    <property type="entry name" value="Multidrug resistance-associated protein member 4"/>
    <property type="match status" value="1"/>
</dbReference>
<evidence type="ECO:0000256" key="6">
    <source>
        <dbReference type="ARBA" id="ARBA00022741"/>
    </source>
</evidence>
<dbReference type="FunFam" id="3.40.50.300:FF:000973">
    <property type="entry name" value="Multidrug resistance-associated protein 4"/>
    <property type="match status" value="1"/>
</dbReference>
<accession>A0AAD2FNU3</accession>
<comment type="caution">
    <text evidence="14">The sequence shown here is derived from an EMBL/GenBank/DDBJ whole genome shotgun (WGS) entry which is preliminary data.</text>
</comment>
<evidence type="ECO:0000256" key="10">
    <source>
        <dbReference type="SAM" id="MobiDB-lite"/>
    </source>
</evidence>
<dbReference type="CDD" id="cd18580">
    <property type="entry name" value="ABC_6TM_ABCC_D2"/>
    <property type="match status" value="1"/>
</dbReference>
<evidence type="ECO:0000256" key="8">
    <source>
        <dbReference type="ARBA" id="ARBA00022989"/>
    </source>
</evidence>
<dbReference type="Pfam" id="PF00005">
    <property type="entry name" value="ABC_tran"/>
    <property type="match status" value="2"/>
</dbReference>
<dbReference type="SUPFAM" id="SSF52540">
    <property type="entry name" value="P-loop containing nucleoside triphosphate hydrolases"/>
    <property type="match status" value="2"/>
</dbReference>
<feature type="transmembrane region" description="Helical" evidence="11">
    <location>
        <begin position="143"/>
        <end position="164"/>
    </location>
</feature>
<dbReference type="SUPFAM" id="SSF90123">
    <property type="entry name" value="ABC transporter transmembrane region"/>
    <property type="match status" value="2"/>
</dbReference>
<evidence type="ECO:0000256" key="2">
    <source>
        <dbReference type="ARBA" id="ARBA00009726"/>
    </source>
</evidence>
<dbReference type="PROSITE" id="PS50929">
    <property type="entry name" value="ABC_TM1F"/>
    <property type="match status" value="2"/>
</dbReference>
<keyword evidence="6" id="KW-0547">Nucleotide-binding</keyword>
<feature type="domain" description="ABC transmembrane type-1" evidence="13">
    <location>
        <begin position="729"/>
        <end position="1012"/>
    </location>
</feature>
<keyword evidence="15" id="KW-1185">Reference proteome</keyword>
<dbReference type="CDD" id="cd03250">
    <property type="entry name" value="ABCC_MRP_domain1"/>
    <property type="match status" value="1"/>
</dbReference>
<feature type="region of interest" description="Disordered" evidence="10">
    <location>
        <begin position="1"/>
        <end position="25"/>
    </location>
</feature>
<dbReference type="CDD" id="cd18579">
    <property type="entry name" value="ABC_6TM_ABCC_D1"/>
    <property type="match status" value="1"/>
</dbReference>
<evidence type="ECO:0000259" key="12">
    <source>
        <dbReference type="PROSITE" id="PS50893"/>
    </source>
</evidence>
<dbReference type="Proteomes" id="UP001295423">
    <property type="component" value="Unassembled WGS sequence"/>
</dbReference>
<dbReference type="Pfam" id="PF00664">
    <property type="entry name" value="ABC_membrane"/>
    <property type="match status" value="2"/>
</dbReference>
<evidence type="ECO:0000256" key="9">
    <source>
        <dbReference type="ARBA" id="ARBA00023136"/>
    </source>
</evidence>